<proteinExistence type="predicted"/>
<dbReference type="AlphaFoldDB" id="A0A5J4R6C8"/>
<keyword evidence="1" id="KW-0175">Coiled coil</keyword>
<evidence type="ECO:0000256" key="1">
    <source>
        <dbReference type="SAM" id="Coils"/>
    </source>
</evidence>
<dbReference type="EMBL" id="SNRY01001688">
    <property type="protein sequence ID" value="KAA6329185.1"/>
    <property type="molecule type" value="Genomic_DNA"/>
</dbReference>
<protein>
    <submittedName>
        <fullName evidence="2">Uncharacterized protein</fullName>
    </submittedName>
</protein>
<name>A0A5J4R6C8_9ZZZZ</name>
<comment type="caution">
    <text evidence="2">The sequence shown here is derived from an EMBL/GenBank/DDBJ whole genome shotgun (WGS) entry which is preliminary data.</text>
</comment>
<accession>A0A5J4R6C8</accession>
<organism evidence="2">
    <name type="scientific">termite gut metagenome</name>
    <dbReference type="NCBI Taxonomy" id="433724"/>
    <lineage>
        <taxon>unclassified sequences</taxon>
        <taxon>metagenomes</taxon>
        <taxon>organismal metagenomes</taxon>
    </lineage>
</organism>
<sequence length="116" mass="13310">MYEENINEENTVKIEGKKPIEPTVYFCGGYYYVKGLVEKHLSEGVTNINSEELQQLREDIENVENNCNSSIITGETEIPNLGKKKFLVLTDEGVFFFKADSPEEFAWAGEKMKMFI</sequence>
<reference evidence="2" key="1">
    <citation type="submission" date="2019-03" db="EMBL/GenBank/DDBJ databases">
        <title>Single cell metagenomics reveals metabolic interactions within the superorganism composed of flagellate Streblomastix strix and complex community of Bacteroidetes bacteria on its surface.</title>
        <authorList>
            <person name="Treitli S.C."/>
            <person name="Kolisko M."/>
            <person name="Husnik F."/>
            <person name="Keeling P."/>
            <person name="Hampl V."/>
        </authorList>
    </citation>
    <scope>NUCLEOTIDE SEQUENCE</scope>
    <source>
        <strain evidence="2">STM</strain>
    </source>
</reference>
<gene>
    <name evidence="2" type="ORF">EZS27_021981</name>
</gene>
<feature type="coiled-coil region" evidence="1">
    <location>
        <begin position="46"/>
        <end position="73"/>
    </location>
</feature>
<evidence type="ECO:0000313" key="2">
    <source>
        <dbReference type="EMBL" id="KAA6329185.1"/>
    </source>
</evidence>